<evidence type="ECO:0000256" key="12">
    <source>
        <dbReference type="ARBA" id="ARBA00023132"/>
    </source>
</evidence>
<evidence type="ECO:0000256" key="19">
    <source>
        <dbReference type="ARBA" id="ARBA00081812"/>
    </source>
</evidence>
<evidence type="ECO:0000256" key="7">
    <source>
        <dbReference type="ARBA" id="ARBA00022816"/>
    </source>
</evidence>
<evidence type="ECO:0000313" key="22">
    <source>
        <dbReference type="EMBL" id="GCC28844.1"/>
    </source>
</evidence>
<dbReference type="OrthoDB" id="10062131at2759"/>
<evidence type="ECO:0000256" key="4">
    <source>
        <dbReference type="ARBA" id="ARBA00022499"/>
    </source>
</evidence>
<feature type="region of interest" description="Disordered" evidence="20">
    <location>
        <begin position="341"/>
        <end position="376"/>
    </location>
</feature>
<dbReference type="OMA" id="CDWVWEQ"/>
<dbReference type="InterPro" id="IPR000156">
    <property type="entry name" value="Ran_bind_dom"/>
</dbReference>
<keyword evidence="4" id="KW-1017">Isopeptide bond</keyword>
<dbReference type="SUPFAM" id="SSF50729">
    <property type="entry name" value="PH domain-like"/>
    <property type="match status" value="1"/>
</dbReference>
<evidence type="ECO:0000256" key="10">
    <source>
        <dbReference type="ARBA" id="ARBA00022990"/>
    </source>
</evidence>
<feature type="region of interest" description="Disordered" evidence="20">
    <location>
        <begin position="231"/>
        <end position="280"/>
    </location>
</feature>
<evidence type="ECO:0000256" key="17">
    <source>
        <dbReference type="ARBA" id="ARBA00079821"/>
    </source>
</evidence>
<feature type="domain" description="RanBD1" evidence="21">
    <location>
        <begin position="343"/>
        <end position="490"/>
    </location>
</feature>
<comment type="caution">
    <text evidence="22">The sequence shown here is derived from an EMBL/GenBank/DDBJ whole genome shotgun (WGS) entry which is preliminary data.</text>
</comment>
<organism evidence="22 23">
    <name type="scientific">Chiloscyllium punctatum</name>
    <name type="common">Brownbanded bambooshark</name>
    <name type="synonym">Hemiscyllium punctatum</name>
    <dbReference type="NCBI Taxonomy" id="137246"/>
    <lineage>
        <taxon>Eukaryota</taxon>
        <taxon>Metazoa</taxon>
        <taxon>Chordata</taxon>
        <taxon>Craniata</taxon>
        <taxon>Vertebrata</taxon>
        <taxon>Chondrichthyes</taxon>
        <taxon>Elasmobranchii</taxon>
        <taxon>Galeomorphii</taxon>
        <taxon>Galeoidea</taxon>
        <taxon>Orectolobiformes</taxon>
        <taxon>Hemiscylliidae</taxon>
        <taxon>Chiloscyllium</taxon>
    </lineage>
</organism>
<evidence type="ECO:0000256" key="9">
    <source>
        <dbReference type="ARBA" id="ARBA00022927"/>
    </source>
</evidence>
<evidence type="ECO:0000256" key="5">
    <source>
        <dbReference type="ARBA" id="ARBA00022553"/>
    </source>
</evidence>
<dbReference type="InterPro" id="IPR045255">
    <property type="entry name" value="RanBP1-like"/>
</dbReference>
<feature type="compositionally biased region" description="Basic and acidic residues" evidence="20">
    <location>
        <begin position="18"/>
        <end position="27"/>
    </location>
</feature>
<evidence type="ECO:0000256" key="13">
    <source>
        <dbReference type="ARBA" id="ARBA00023136"/>
    </source>
</evidence>
<keyword evidence="6" id="KW-0677">Repeat</keyword>
<keyword evidence="9" id="KW-0653">Protein transport</keyword>
<evidence type="ECO:0000256" key="1">
    <source>
        <dbReference type="ARBA" id="ARBA00004567"/>
    </source>
</evidence>
<keyword evidence="10" id="KW-0007">Acetylation</keyword>
<gene>
    <name evidence="22" type="ORF">chiPu_0007278</name>
</gene>
<dbReference type="PROSITE" id="PS50196">
    <property type="entry name" value="RANBD1"/>
    <property type="match status" value="1"/>
</dbReference>
<dbReference type="Proteomes" id="UP000287033">
    <property type="component" value="Unassembled WGS sequence"/>
</dbReference>
<feature type="compositionally biased region" description="Basic and acidic residues" evidence="20">
    <location>
        <begin position="42"/>
        <end position="54"/>
    </location>
</feature>
<dbReference type="Gene3D" id="2.30.29.30">
    <property type="entry name" value="Pleckstrin-homology domain (PH domain)/Phosphotyrosine-binding domain (PTB)"/>
    <property type="match status" value="1"/>
</dbReference>
<sequence length="497" mass="53240">MRTAHPPAQNGGTGAQLKAREGAEGKEATSPIAASNTKMAKRTADKELTDRNWDQEEESEEAGTFSVASEDVLKNRAIKKAKRRNVLTETDGGGVFKGFSGLTSTGNTGFGGFGNGSGFKPLQGLSNGSTPSSSSSTSVLSCATDVNDAVGSFLSNGPPSNPLAKGEIGTKANGVNQLNTRSKTGCNEYNKQLAALNCSVRDWITKHVNENPLCDLTPIFRDYEKHLTSIEQKYGSSSDSGSESDTSSKRPEAQSINTIGVSKTSPGTTPPPIFSSVKSNDIIPLTSEMKPETTIGNSGNSSFLFGKTVEKPPLSGFSFSSGTSGSLFGKDLNQEKSGAPTFSFTASVAKPEEINSSERKDEKDEENEEPPKPIVTEVKEEDAIFSKKCKLFYKKDGDFKEKGIGTIHLKPVTDQKIQLLVRADTNLGNILLNIMLHPSLPCTRTGKNNILIVCIPNPPIDEKNPDTAVPILIRVKTTEDADELHKIITEKKLAHQV</sequence>
<evidence type="ECO:0000256" key="15">
    <source>
        <dbReference type="ARBA" id="ARBA00054952"/>
    </source>
</evidence>
<protein>
    <recommendedName>
        <fullName evidence="16">Nuclear pore complex protein Nup50</fullName>
    </recommendedName>
    <alternativeName>
        <fullName evidence="17">50 kDa nucleoporin</fullName>
    </alternativeName>
    <alternativeName>
        <fullName evidence="18">Nuclear pore-associated protein 60 kDa-like</fullName>
    </alternativeName>
    <alternativeName>
        <fullName evidence="19">Nucleoporin Nup50</fullName>
    </alternativeName>
</protein>
<evidence type="ECO:0000256" key="2">
    <source>
        <dbReference type="ARBA" id="ARBA00004620"/>
    </source>
</evidence>
<evidence type="ECO:0000256" key="3">
    <source>
        <dbReference type="ARBA" id="ARBA00022448"/>
    </source>
</evidence>
<dbReference type="PANTHER" id="PTHR23138:SF141">
    <property type="entry name" value="NUCLEAR PORE COMPLEX PROTEIN NUP50"/>
    <property type="match status" value="1"/>
</dbReference>
<keyword evidence="12" id="KW-0906">Nuclear pore complex</keyword>
<dbReference type="GO" id="GO:0005643">
    <property type="term" value="C:nuclear pore"/>
    <property type="evidence" value="ECO:0007669"/>
    <property type="project" value="UniProtKB-SubCell"/>
</dbReference>
<dbReference type="GO" id="GO:0051028">
    <property type="term" value="P:mRNA transport"/>
    <property type="evidence" value="ECO:0007669"/>
    <property type="project" value="UniProtKB-KW"/>
</dbReference>
<comment type="subcellular location">
    <subcellularLocation>
        <location evidence="2">Nucleus membrane</location>
        <topology evidence="2">Peripheral membrane protein</topology>
        <orientation evidence="2">Nucleoplasmic side</orientation>
    </subcellularLocation>
    <subcellularLocation>
        <location evidence="1">Nucleus</location>
        <location evidence="1">Nuclear pore complex</location>
    </subcellularLocation>
</comment>
<dbReference type="CDD" id="cd13170">
    <property type="entry name" value="RanBD_NUP50"/>
    <property type="match status" value="1"/>
</dbReference>
<dbReference type="STRING" id="137246.A0A401SER1"/>
<dbReference type="EMBL" id="BEZZ01000222">
    <property type="protein sequence ID" value="GCC28844.1"/>
    <property type="molecule type" value="Genomic_DNA"/>
</dbReference>
<evidence type="ECO:0000256" key="11">
    <source>
        <dbReference type="ARBA" id="ARBA00023010"/>
    </source>
</evidence>
<dbReference type="Pfam" id="PF08911">
    <property type="entry name" value="NUP50"/>
    <property type="match status" value="1"/>
</dbReference>
<comment type="function">
    <text evidence="15">Component of the nuclear pore complex that has a direct role in nuclear protein import. Actively displaces NLSs from importin-alpha, and facilitates disassembly of the importin-alpha:beta-cargo complex and importin recycling. Interacts with regulatory proteins of cell cycle progression including CDKN1B. This interaction is required for correct intracellular transport and degradation of CDKN1B.</text>
</comment>
<evidence type="ECO:0000256" key="16">
    <source>
        <dbReference type="ARBA" id="ARBA00069163"/>
    </source>
</evidence>
<keyword evidence="13" id="KW-0472">Membrane</keyword>
<dbReference type="PANTHER" id="PTHR23138">
    <property type="entry name" value="RAN BINDING PROTEIN"/>
    <property type="match status" value="1"/>
</dbReference>
<evidence type="ECO:0000256" key="8">
    <source>
        <dbReference type="ARBA" id="ARBA00022843"/>
    </source>
</evidence>
<evidence type="ECO:0000256" key="18">
    <source>
        <dbReference type="ARBA" id="ARBA00081490"/>
    </source>
</evidence>
<keyword evidence="8" id="KW-0832">Ubl conjugation</keyword>
<dbReference type="SMART" id="SM00160">
    <property type="entry name" value="RanBD"/>
    <property type="match status" value="1"/>
</dbReference>
<dbReference type="GO" id="GO:0031965">
    <property type="term" value="C:nuclear membrane"/>
    <property type="evidence" value="ECO:0007669"/>
    <property type="project" value="UniProtKB-SubCell"/>
</dbReference>
<keyword evidence="7" id="KW-0509">mRNA transport</keyword>
<keyword evidence="3" id="KW-0813">Transport</keyword>
<keyword evidence="23" id="KW-1185">Reference proteome</keyword>
<reference evidence="22 23" key="1">
    <citation type="journal article" date="2018" name="Nat. Ecol. Evol.">
        <title>Shark genomes provide insights into elasmobranch evolution and the origin of vertebrates.</title>
        <authorList>
            <person name="Hara Y"/>
            <person name="Yamaguchi K"/>
            <person name="Onimaru K"/>
            <person name="Kadota M"/>
            <person name="Koyanagi M"/>
            <person name="Keeley SD"/>
            <person name="Tatsumi K"/>
            <person name="Tanaka K"/>
            <person name="Motone F"/>
            <person name="Kageyama Y"/>
            <person name="Nozu R"/>
            <person name="Adachi N"/>
            <person name="Nishimura O"/>
            <person name="Nakagawa R"/>
            <person name="Tanegashima C"/>
            <person name="Kiyatake I"/>
            <person name="Matsumoto R"/>
            <person name="Murakumo K"/>
            <person name="Nishida K"/>
            <person name="Terakita A"/>
            <person name="Kuratani S"/>
            <person name="Sato K"/>
            <person name="Hyodo S Kuraku.S."/>
        </authorList>
    </citation>
    <scope>NUCLEOTIDE SEQUENCE [LARGE SCALE GENOMIC DNA]</scope>
</reference>
<evidence type="ECO:0000256" key="20">
    <source>
        <dbReference type="SAM" id="MobiDB-lite"/>
    </source>
</evidence>
<evidence type="ECO:0000256" key="14">
    <source>
        <dbReference type="ARBA" id="ARBA00023242"/>
    </source>
</evidence>
<proteinExistence type="predicted"/>
<dbReference type="Pfam" id="PF00638">
    <property type="entry name" value="Ran_BP1"/>
    <property type="match status" value="1"/>
</dbReference>
<dbReference type="InterPro" id="IPR011993">
    <property type="entry name" value="PH-like_dom_sf"/>
</dbReference>
<feature type="compositionally biased region" description="Low complexity" evidence="20">
    <location>
        <begin position="235"/>
        <end position="245"/>
    </location>
</feature>
<accession>A0A401SER1</accession>
<evidence type="ECO:0000259" key="21">
    <source>
        <dbReference type="PROSITE" id="PS50196"/>
    </source>
</evidence>
<feature type="compositionally biased region" description="Polar residues" evidence="20">
    <location>
        <begin position="254"/>
        <end position="267"/>
    </location>
</feature>
<evidence type="ECO:0000256" key="6">
    <source>
        <dbReference type="ARBA" id="ARBA00022737"/>
    </source>
</evidence>
<feature type="compositionally biased region" description="Basic and acidic residues" evidence="20">
    <location>
        <begin position="350"/>
        <end position="362"/>
    </location>
</feature>
<keyword evidence="11" id="KW-0811">Translocation</keyword>
<keyword evidence="14" id="KW-0539">Nucleus</keyword>
<dbReference type="AlphaFoldDB" id="A0A401SER1"/>
<name>A0A401SER1_CHIPU</name>
<feature type="region of interest" description="Disordered" evidence="20">
    <location>
        <begin position="1"/>
        <end position="65"/>
    </location>
</feature>
<evidence type="ECO:0000313" key="23">
    <source>
        <dbReference type="Proteomes" id="UP000287033"/>
    </source>
</evidence>
<dbReference type="GO" id="GO:0006606">
    <property type="term" value="P:protein import into nucleus"/>
    <property type="evidence" value="ECO:0007669"/>
    <property type="project" value="TreeGrafter"/>
</dbReference>
<keyword evidence="5" id="KW-0597">Phosphoprotein</keyword>
<dbReference type="InterPro" id="IPR015007">
    <property type="entry name" value="NUP2/50/61"/>
</dbReference>
<dbReference type="FunFam" id="2.30.29.30:FF:000179">
    <property type="entry name" value="Nuclear pore complex protein Nup50"/>
    <property type="match status" value="1"/>
</dbReference>